<dbReference type="STRING" id="215200.SAMN05216454_102107"/>
<comment type="cofactor">
    <cofactor evidence="4">
        <name>Mn(2+)</name>
        <dbReference type="ChEBI" id="CHEBI:29035"/>
    </cofactor>
</comment>
<evidence type="ECO:0000313" key="6">
    <source>
        <dbReference type="Proteomes" id="UP000199512"/>
    </source>
</evidence>
<dbReference type="Pfam" id="PF06874">
    <property type="entry name" value="FBPase_2"/>
    <property type="match status" value="1"/>
</dbReference>
<name>A0A1H8FHH9_9FIRM</name>
<dbReference type="OrthoDB" id="9779903at2"/>
<keyword evidence="1 4" id="KW-0378">Hydrolase</keyword>
<keyword evidence="3 4" id="KW-0119">Carbohydrate metabolism</keyword>
<dbReference type="RefSeq" id="WP_091974046.1">
    <property type="nucleotide sequence ID" value="NZ_FODF01000002.1"/>
</dbReference>
<organism evidence="5 6">
    <name type="scientific">Peptostreptococcus russellii</name>
    <dbReference type="NCBI Taxonomy" id="215200"/>
    <lineage>
        <taxon>Bacteria</taxon>
        <taxon>Bacillati</taxon>
        <taxon>Bacillota</taxon>
        <taxon>Clostridia</taxon>
        <taxon>Peptostreptococcales</taxon>
        <taxon>Peptostreptococcaceae</taxon>
        <taxon>Peptostreptococcus</taxon>
    </lineage>
</organism>
<sequence length="658" mass="76291">MTEKYSYEELKSKMKYLKLLANQYPTISKASTEIINLEAILNLPKGTEHFLSDIHGEHEAFIHVLKNGSGVIRRKIDELFSNTMRDSEKKTLATLVYYPHSKLELVKKTDANIEDFYRISIYRLVELCKYCSSKYTRSKVRKLLPAEYSYVIEELLHEHRKSEHKEEYYESLVETIINLGQSEDFIVAICTAIQRLVVDRLHIVGDIYDRGPRPDIIVDRLMEHHCVDIQWGNHDILWMGAAAGEKTCIANALRISSRYANLDIVEDVYGINLLPLATFALKTYKDDPCSEFLPKMGDSEFNTQEIPLIAKMHKAISIIQFKLEGEIINNHPEYGMNHRLLLDKIDYEKGTINLKEKVYKLKDTNFPTIDPKDPFRLTQEECDIVEKLVKSFRMSDKLQKHVNFLFVKGSIYLKYNGNLLIHGGIPLNNDGSFMEMKLKGNKYSGRALLDKMENLVREGYYEKDDNKRAYGLDMFWYLWTGKCSSLFGKDEMTTFERYFIEDKETHVENKNPYYILREDMDVLKNIFEEFNMNFEEDHIINGHVPVKFKKGEKPVKAGGKIFVIDGGFSRAYQSKTGMAGYTLIYNSRTLQLVSHEPFTSKEDAVENEIDIISSTVLVEHRTKRRMIADTNDGKQLSEKVEDLKTLLAAYKCGLIKEK</sequence>
<dbReference type="EC" id="3.1.3.11" evidence="4"/>
<accession>A0A1H8FHH9</accession>
<comment type="catalytic activity">
    <reaction evidence="4">
        <text>beta-D-fructose 1,6-bisphosphate + H2O = beta-D-fructose 6-phosphate + phosphate</text>
        <dbReference type="Rhea" id="RHEA:11064"/>
        <dbReference type="ChEBI" id="CHEBI:15377"/>
        <dbReference type="ChEBI" id="CHEBI:32966"/>
        <dbReference type="ChEBI" id="CHEBI:43474"/>
        <dbReference type="ChEBI" id="CHEBI:57634"/>
        <dbReference type="EC" id="3.1.3.11"/>
    </reaction>
</comment>
<evidence type="ECO:0000256" key="2">
    <source>
        <dbReference type="ARBA" id="ARBA00023211"/>
    </source>
</evidence>
<dbReference type="PIRSF" id="PIRSF000906">
    <property type="entry name" value="FBPtase_Bacill"/>
    <property type="match status" value="1"/>
</dbReference>
<protein>
    <recommendedName>
        <fullName evidence="4">Fructose-1,6-bisphosphatase class 3</fullName>
        <shortName evidence="4">FBPase class 3</shortName>
        <ecNumber evidence="4">3.1.3.11</ecNumber>
    </recommendedName>
    <alternativeName>
        <fullName evidence="4">D-fructose-1,6-bisphosphate 1-phosphohydrolase class 3</fullName>
    </alternativeName>
</protein>
<dbReference type="InterPro" id="IPR029052">
    <property type="entry name" value="Metallo-depent_PP-like"/>
</dbReference>
<dbReference type="AlphaFoldDB" id="A0A1H8FHH9"/>
<dbReference type="GO" id="GO:0042132">
    <property type="term" value="F:fructose 1,6-bisphosphate 1-phosphatase activity"/>
    <property type="evidence" value="ECO:0007669"/>
    <property type="project" value="UniProtKB-UniRule"/>
</dbReference>
<evidence type="ECO:0000313" key="5">
    <source>
        <dbReference type="EMBL" id="SEN30538.1"/>
    </source>
</evidence>
<proteinExistence type="inferred from homology"/>
<dbReference type="Proteomes" id="UP000199512">
    <property type="component" value="Unassembled WGS sequence"/>
</dbReference>
<dbReference type="GO" id="GO:0006094">
    <property type="term" value="P:gluconeogenesis"/>
    <property type="evidence" value="ECO:0007669"/>
    <property type="project" value="UniProtKB-UniRule"/>
</dbReference>
<dbReference type="InterPro" id="IPR009164">
    <property type="entry name" value="FBPtase_class3"/>
</dbReference>
<dbReference type="SUPFAM" id="SSF56300">
    <property type="entry name" value="Metallo-dependent phosphatases"/>
    <property type="match status" value="1"/>
</dbReference>
<evidence type="ECO:0000256" key="3">
    <source>
        <dbReference type="ARBA" id="ARBA00023277"/>
    </source>
</evidence>
<dbReference type="EMBL" id="FODF01000002">
    <property type="protein sequence ID" value="SEN30538.1"/>
    <property type="molecule type" value="Genomic_DNA"/>
</dbReference>
<reference evidence="5 6" key="1">
    <citation type="submission" date="2016-10" db="EMBL/GenBank/DDBJ databases">
        <authorList>
            <person name="de Groot N.N."/>
        </authorList>
    </citation>
    <scope>NUCLEOTIDE SEQUENCE [LARGE SCALE GENOMIC DNA]</scope>
    <source>
        <strain evidence="5 6">Calf135</strain>
    </source>
</reference>
<evidence type="ECO:0000256" key="4">
    <source>
        <dbReference type="HAMAP-Rule" id="MF_01854"/>
    </source>
</evidence>
<evidence type="ECO:0000256" key="1">
    <source>
        <dbReference type="ARBA" id="ARBA00022801"/>
    </source>
</evidence>
<dbReference type="UniPathway" id="UPA00138"/>
<keyword evidence="6" id="KW-1185">Reference proteome</keyword>
<dbReference type="HAMAP" id="MF_01854">
    <property type="entry name" value="FBPase_class3"/>
    <property type="match status" value="1"/>
</dbReference>
<comment type="similarity">
    <text evidence="4">Belongs to the FBPase class 3 family.</text>
</comment>
<keyword evidence="2 4" id="KW-0464">Manganese</keyword>
<comment type="pathway">
    <text evidence="4">Carbohydrate biosynthesis; gluconeogenesis.</text>
</comment>
<dbReference type="Gene3D" id="3.60.21.10">
    <property type="match status" value="1"/>
</dbReference>
<gene>
    <name evidence="4" type="primary">fbp</name>
    <name evidence="5" type="ORF">SAMN05216454_102107</name>
</gene>